<comment type="cofactor">
    <cofactor evidence="1">
        <name>Mn(2+)</name>
        <dbReference type="ChEBI" id="CHEBI:29035"/>
    </cofactor>
</comment>
<accession>A0A0W0D4X8</accession>
<evidence type="ECO:0000256" key="5">
    <source>
        <dbReference type="ARBA" id="ARBA00023211"/>
    </source>
</evidence>
<dbReference type="AlphaFoldDB" id="A0A0W0D4X8"/>
<dbReference type="Gene3D" id="3.40.350.10">
    <property type="entry name" value="Creatinase/prolidase N-terminal domain"/>
    <property type="match status" value="1"/>
</dbReference>
<dbReference type="SUPFAM" id="SSF53092">
    <property type="entry name" value="Creatinase/prolidase N-terminal domain"/>
    <property type="match status" value="1"/>
</dbReference>
<dbReference type="SUPFAM" id="SSF55920">
    <property type="entry name" value="Creatinase/aminopeptidase"/>
    <property type="match status" value="1"/>
</dbReference>
<evidence type="ECO:0000313" key="9">
    <source>
        <dbReference type="EMBL" id="KTA98045.1"/>
    </source>
</evidence>
<feature type="domain" description="Aminopeptidase P N-terminal" evidence="8">
    <location>
        <begin position="38"/>
        <end position="176"/>
    </location>
</feature>
<evidence type="ECO:0000256" key="3">
    <source>
        <dbReference type="ARBA" id="ARBA00022723"/>
    </source>
</evidence>
<evidence type="ECO:0000256" key="1">
    <source>
        <dbReference type="ARBA" id="ARBA00001936"/>
    </source>
</evidence>
<dbReference type="VEuPathDB" id="FungiDB:GWK60_L13189"/>
<dbReference type="GO" id="GO:0006508">
    <property type="term" value="P:proteolysis"/>
    <property type="evidence" value="ECO:0007669"/>
    <property type="project" value="TreeGrafter"/>
</dbReference>
<proteinExistence type="inferred from homology"/>
<reference evidence="10 11" key="1">
    <citation type="submission" date="2015-10" db="EMBL/GenBank/DDBJ databases">
        <title>Draft genomes sequences of Candida glabrata isolates 1A, 1B, 2A, 2B, 3A and 3B.</title>
        <authorList>
            <person name="Haavelsrud O.E."/>
            <person name="Gaustad P."/>
        </authorList>
    </citation>
    <scope>NUCLEOTIDE SEQUENCE [LARGE SCALE GENOMIC DNA]</scope>
    <source>
        <strain evidence="10">910700640</strain>
    </source>
</reference>
<sequence>MSKVALFLAVLILLSVLWRRCRYNRQLSDGNVTSKILYPSRLHATKVKELFLERKNLGRSGKRTGLLLFGNKAESNKYCDTVRKFRQERYFYYLSGVELPGCAIIHDFWNDKVILFLPNVNQDDILWSGMPLSLKEAKEKYECDEVYHLSSLDEVLKEQLSEHSLFTTDTDNFDSDYAKSVVRSSDKDLFYSLKKSRMHKDWYEIRQIKEAVNISERCHRAIISRLSHLKAELDVQAEFVYEAKRQGARILAYDPVCAAGANGGILHYVKNRDLIKNQVSLLVDAGVEFQQYASDITRSLPLGGKFTHNHRLIYDAVLDMQKSVAEKMKPGVYWEALHLLSHKILIKHLLRIGIFRNEFSELEIFNRKATIAFYPHGIGHLIGLDVHDCGTNTDKFNDDLYFTNLRFRGKLEEGMVVTNEPGCYFNHMLLKKYLFNSPERLQVVNLEVLKLFFEIGGVRIEDCYHITRMSNEKLGSLPSNPDEIEELAAV</sequence>
<evidence type="ECO:0000256" key="7">
    <source>
        <dbReference type="SAM" id="SignalP"/>
    </source>
</evidence>
<protein>
    <submittedName>
        <fullName evidence="10">Putative peptidase</fullName>
    </submittedName>
</protein>
<evidence type="ECO:0000259" key="8">
    <source>
        <dbReference type="SMART" id="SM01011"/>
    </source>
</evidence>
<dbReference type="Gene3D" id="3.90.230.10">
    <property type="entry name" value="Creatinase/methionine aminopeptidase superfamily"/>
    <property type="match status" value="1"/>
</dbReference>
<evidence type="ECO:0000256" key="4">
    <source>
        <dbReference type="ARBA" id="ARBA00022801"/>
    </source>
</evidence>
<feature type="signal peptide" evidence="7">
    <location>
        <begin position="1"/>
        <end position="23"/>
    </location>
</feature>
<evidence type="ECO:0000313" key="11">
    <source>
        <dbReference type="Proteomes" id="UP000054886"/>
    </source>
</evidence>
<comment type="similarity">
    <text evidence="2 6">Belongs to the peptidase M24B family.</text>
</comment>
<dbReference type="SMART" id="SM01011">
    <property type="entry name" value="AMP_N"/>
    <property type="match status" value="1"/>
</dbReference>
<dbReference type="InterPro" id="IPR000994">
    <property type="entry name" value="Pept_M24"/>
</dbReference>
<keyword evidence="4" id="KW-0378">Hydrolase</keyword>
<organism evidence="10 11">
    <name type="scientific">Candida glabrata</name>
    <name type="common">Yeast</name>
    <name type="synonym">Torulopsis glabrata</name>
    <dbReference type="NCBI Taxonomy" id="5478"/>
    <lineage>
        <taxon>Eukaryota</taxon>
        <taxon>Fungi</taxon>
        <taxon>Dikarya</taxon>
        <taxon>Ascomycota</taxon>
        <taxon>Saccharomycotina</taxon>
        <taxon>Saccharomycetes</taxon>
        <taxon>Saccharomycetales</taxon>
        <taxon>Saccharomycetaceae</taxon>
        <taxon>Nakaseomyces</taxon>
    </lineage>
</organism>
<dbReference type="VEuPathDB" id="FungiDB:GVI51_L09141"/>
<dbReference type="InterPro" id="IPR007865">
    <property type="entry name" value="Aminopep_P_N"/>
</dbReference>
<dbReference type="CDD" id="cd01087">
    <property type="entry name" value="Prolidase"/>
    <property type="match status" value="1"/>
</dbReference>
<dbReference type="Pfam" id="PF00557">
    <property type="entry name" value="Peptidase_M24"/>
    <property type="match status" value="1"/>
</dbReference>
<keyword evidence="5" id="KW-0464">Manganese</keyword>
<evidence type="ECO:0000313" key="10">
    <source>
        <dbReference type="EMBL" id="KTB12779.1"/>
    </source>
</evidence>
<dbReference type="PANTHER" id="PTHR43226:SF1">
    <property type="entry name" value="XAA-PRO DIPEPTIDASE"/>
    <property type="match status" value="1"/>
</dbReference>
<dbReference type="Proteomes" id="UP000054886">
    <property type="component" value="Unassembled WGS sequence"/>
</dbReference>
<dbReference type="InterPro" id="IPR052433">
    <property type="entry name" value="X-Pro_dipept-like"/>
</dbReference>
<dbReference type="InterPro" id="IPR036005">
    <property type="entry name" value="Creatinase/aminopeptidase-like"/>
</dbReference>
<gene>
    <name evidence="9" type="ORF">AO440_005211</name>
    <name evidence="10" type="ORF">AO440_005794</name>
</gene>
<evidence type="ECO:0000256" key="2">
    <source>
        <dbReference type="ARBA" id="ARBA00008766"/>
    </source>
</evidence>
<dbReference type="EMBL" id="LLZZ01000015">
    <property type="protein sequence ID" value="KTB12779.1"/>
    <property type="molecule type" value="Genomic_DNA"/>
</dbReference>
<evidence type="ECO:0000256" key="6">
    <source>
        <dbReference type="RuleBase" id="RU000590"/>
    </source>
</evidence>
<dbReference type="VEuPathDB" id="FungiDB:B1J91_L09185g"/>
<dbReference type="PROSITE" id="PS00491">
    <property type="entry name" value="PROLINE_PEPTIDASE"/>
    <property type="match status" value="1"/>
</dbReference>
<dbReference type="EMBL" id="LLZZ01000154">
    <property type="protein sequence ID" value="KTA98045.1"/>
    <property type="molecule type" value="Genomic_DNA"/>
</dbReference>
<keyword evidence="3 6" id="KW-0479">Metal-binding</keyword>
<name>A0A0W0D4X8_CANGB</name>
<dbReference type="InterPro" id="IPR029149">
    <property type="entry name" value="Creatin/AminoP/Spt16_N"/>
</dbReference>
<feature type="chain" id="PRO_5007992533" evidence="7">
    <location>
        <begin position="24"/>
        <end position="490"/>
    </location>
</feature>
<dbReference type="GO" id="GO:0030145">
    <property type="term" value="F:manganese ion binding"/>
    <property type="evidence" value="ECO:0007669"/>
    <property type="project" value="InterPro"/>
</dbReference>
<dbReference type="VEuPathDB" id="FungiDB:CAGL0L09185g"/>
<dbReference type="Pfam" id="PF05195">
    <property type="entry name" value="AMP_N"/>
    <property type="match status" value="1"/>
</dbReference>
<dbReference type="GO" id="GO:0070006">
    <property type="term" value="F:metalloaminopeptidase activity"/>
    <property type="evidence" value="ECO:0007669"/>
    <property type="project" value="InterPro"/>
</dbReference>
<dbReference type="PANTHER" id="PTHR43226">
    <property type="entry name" value="XAA-PRO AMINOPEPTIDASE 3"/>
    <property type="match status" value="1"/>
</dbReference>
<comment type="caution">
    <text evidence="10">The sequence shown here is derived from an EMBL/GenBank/DDBJ whole genome shotgun (WGS) entry which is preliminary data.</text>
</comment>
<keyword evidence="7" id="KW-0732">Signal</keyword>
<dbReference type="InterPro" id="IPR001131">
    <property type="entry name" value="Peptidase_M24B_aminopep-P_CS"/>
</dbReference>